<dbReference type="InterPro" id="IPR007191">
    <property type="entry name" value="Sec8_exocyst_N"/>
</dbReference>
<dbReference type="InterPro" id="IPR039682">
    <property type="entry name" value="Sec8/EXOC4"/>
</dbReference>
<dbReference type="STRING" id="10228.B3S977"/>
<evidence type="ECO:0000256" key="3">
    <source>
        <dbReference type="ARBA" id="ARBA00022483"/>
    </source>
</evidence>
<dbReference type="RefSeq" id="XP_002116763.1">
    <property type="nucleotide sequence ID" value="XM_002116727.1"/>
</dbReference>
<dbReference type="InParanoid" id="B3S977"/>
<dbReference type="FunCoup" id="B3S977">
    <property type="interactions" value="2222"/>
</dbReference>
<dbReference type="GO" id="GO:0006893">
    <property type="term" value="P:Golgi to plasma membrane transport"/>
    <property type="evidence" value="ECO:0000318"/>
    <property type="project" value="GO_Central"/>
</dbReference>
<dbReference type="KEGG" id="tad:TRIADDRAFT_60727"/>
<dbReference type="eggNOG" id="KOG3691">
    <property type="taxonomic scope" value="Eukaryota"/>
</dbReference>
<dbReference type="GO" id="GO:0015031">
    <property type="term" value="P:protein transport"/>
    <property type="evidence" value="ECO:0007669"/>
    <property type="project" value="UniProtKB-KW"/>
</dbReference>
<proteinExistence type="inferred from homology"/>
<name>B3S977_TRIAD</name>
<dbReference type="EMBL" id="DS985257">
    <property type="protein sequence ID" value="EDV20822.1"/>
    <property type="molecule type" value="Genomic_DNA"/>
</dbReference>
<dbReference type="OMA" id="HMEVRCR"/>
<dbReference type="GO" id="GO:0006904">
    <property type="term" value="P:vesicle docking involved in exocytosis"/>
    <property type="evidence" value="ECO:0007669"/>
    <property type="project" value="InterPro"/>
</dbReference>
<dbReference type="PhylomeDB" id="B3S977"/>
<keyword evidence="9" id="KW-1185">Reference proteome</keyword>
<evidence type="ECO:0000313" key="9">
    <source>
        <dbReference type="Proteomes" id="UP000009022"/>
    </source>
</evidence>
<dbReference type="AlphaFoldDB" id="B3S977"/>
<dbReference type="InterPro" id="IPR048630">
    <property type="entry name" value="Sec8_M"/>
</dbReference>
<sequence length="864" mass="98735">MSGTKSGATYLIAVIKSLSISGGDKHHRDDEKARLESEFTACDDKLERLIAENYDQLQAALQAFTGIRKHVTDSLETVKQLKSKLIACKELLSYRREDLFKPWMDSVEEKQKIKILDKIDKIRSTPEQFDKYVAEKRYLHATGLLVTTLESLDGQLKSIEGLRELKAELRTRKEKMHETLIEELSNQIYGMEDLLQSQPEDDGEYFVNVIVEALNLLGKIPDAIVTIESRIKREIQMIIKKTKAQISDNPRYKAMSAGDAQILLEFLNLLFKKFCAVTKAHEVAADAIDKSLSGSNVTQNENIAVYRVADVWSEMQYAVQNILNQYLDVTNTAASLQIRAQTYKEASINVAEYYTQQGRFLRTGPKPQKKVAPLILLVKMSATGPLFRFDNSSHAITMSSYLMEKKLQDPIAAMEDYDVDIKLPCTPHANHINAVYKGLCSFIAKAEENLGLKEGNHCPLFLFVDAFISDIYLRKIQLQVKEKIDSVVKGVNALKNMIDMHTQKLLKLARPILHSTVVIHTVIHDLVDMIHDLPRYCPKIVDLLLEVITNYRDVIAEIYNGVLRFASDGETKVISAKWAKDAYISNLLKSLPSWKNIMSAYSEETNVDDESVTTDRNQQESEYLSNNLSSEMLQKEEILSEYDDLRMLGNLHESLVWFSDALLSFCDVLKHSIPKNTSESQKLNQDETDYFYVIINSSLNKLSEDFKEISETCLLVLHLEVRCHCFFYLSRATKISSYECTVDALDPDPLVIGLNKDLARIEDTMSTCLHPNKLRCRNIFALQQNLNNITLSREIALDRCRQYYELLNLSTDDIIQCIIDKGRLYKDTEYINLLTLQSRRTSFSGRRDFKAKIKRLQEVLKEIA</sequence>
<keyword evidence="3 5" id="KW-0268">Exocytosis</keyword>
<dbReference type="Pfam" id="PF20652">
    <property type="entry name" value="Sec8_C"/>
    <property type="match status" value="1"/>
</dbReference>
<feature type="domain" description="Exocyst complex component Sec8 middle helical bundle" evidence="7">
    <location>
        <begin position="199"/>
        <end position="340"/>
    </location>
</feature>
<comment type="function">
    <text evidence="5">Component of the exocyst complex involved in the docking of exocytic vesicles with fusion sites on the plasma membrane.</text>
</comment>
<accession>B3S977</accession>
<dbReference type="HOGENOM" id="CLU_012416_0_0_1"/>
<comment type="similarity">
    <text evidence="1 5">Belongs to the SEC8 family.</text>
</comment>
<reference evidence="8 9" key="1">
    <citation type="journal article" date="2008" name="Nature">
        <title>The Trichoplax genome and the nature of placozoans.</title>
        <authorList>
            <person name="Srivastava M."/>
            <person name="Begovic E."/>
            <person name="Chapman J."/>
            <person name="Putnam N.H."/>
            <person name="Hellsten U."/>
            <person name="Kawashima T."/>
            <person name="Kuo A."/>
            <person name="Mitros T."/>
            <person name="Salamov A."/>
            <person name="Carpenter M.L."/>
            <person name="Signorovitch A.Y."/>
            <person name="Moreno M.A."/>
            <person name="Kamm K."/>
            <person name="Grimwood J."/>
            <person name="Schmutz J."/>
            <person name="Shapiro H."/>
            <person name="Grigoriev I.V."/>
            <person name="Buss L.W."/>
            <person name="Schierwater B."/>
            <person name="Dellaporta S.L."/>
            <person name="Rokhsar D.S."/>
        </authorList>
    </citation>
    <scope>NUCLEOTIDE SEQUENCE [LARGE SCALE GENOMIC DNA]</scope>
    <source>
        <strain evidence="8 9">Grell-BS-1999</strain>
    </source>
</reference>
<gene>
    <name evidence="8" type="ORF">TRIADDRAFT_60727</name>
</gene>
<dbReference type="PANTHER" id="PTHR14146:SF0">
    <property type="entry name" value="EXOCYST COMPLEX COMPONENT 4"/>
    <property type="match status" value="1"/>
</dbReference>
<dbReference type="Pfam" id="PF04048">
    <property type="entry name" value="Sec8_N"/>
    <property type="match status" value="1"/>
</dbReference>
<dbReference type="Proteomes" id="UP000009022">
    <property type="component" value="Unassembled WGS sequence"/>
</dbReference>
<evidence type="ECO:0000256" key="2">
    <source>
        <dbReference type="ARBA" id="ARBA00022448"/>
    </source>
</evidence>
<keyword evidence="2 5" id="KW-0813">Transport</keyword>
<dbReference type="GO" id="GO:0006612">
    <property type="term" value="P:protein targeting to membrane"/>
    <property type="evidence" value="ECO:0007669"/>
    <property type="project" value="UniProtKB-UniRule"/>
</dbReference>
<dbReference type="GO" id="GO:0090522">
    <property type="term" value="P:vesicle tethering involved in exocytosis"/>
    <property type="evidence" value="ECO:0007669"/>
    <property type="project" value="UniProtKB-UniRule"/>
</dbReference>
<dbReference type="CTD" id="6757975"/>
<evidence type="ECO:0000256" key="1">
    <source>
        <dbReference type="ARBA" id="ARBA00010470"/>
    </source>
</evidence>
<evidence type="ECO:0000256" key="5">
    <source>
        <dbReference type="RuleBase" id="RU367079"/>
    </source>
</evidence>
<evidence type="ECO:0000256" key="4">
    <source>
        <dbReference type="ARBA" id="ARBA00022927"/>
    </source>
</evidence>
<dbReference type="PANTHER" id="PTHR14146">
    <property type="entry name" value="EXOCYST COMPLEX COMPONENT 4"/>
    <property type="match status" value="1"/>
</dbReference>
<dbReference type="GO" id="GO:0006887">
    <property type="term" value="P:exocytosis"/>
    <property type="evidence" value="ECO:0000318"/>
    <property type="project" value="GO_Central"/>
</dbReference>
<dbReference type="GO" id="GO:0000145">
    <property type="term" value="C:exocyst"/>
    <property type="evidence" value="ECO:0000318"/>
    <property type="project" value="GO_Central"/>
</dbReference>
<protein>
    <recommendedName>
        <fullName evidence="5">Exocyst complex component Sec8</fullName>
    </recommendedName>
</protein>
<evidence type="ECO:0000313" key="8">
    <source>
        <dbReference type="EMBL" id="EDV20822.1"/>
    </source>
</evidence>
<feature type="domain" description="Exocyst complex component Sec8 N-terminal" evidence="6">
    <location>
        <begin position="42"/>
        <end position="131"/>
    </location>
</feature>
<evidence type="ECO:0000259" key="6">
    <source>
        <dbReference type="Pfam" id="PF04048"/>
    </source>
</evidence>
<organism evidence="8 9">
    <name type="scientific">Trichoplax adhaerens</name>
    <name type="common">Trichoplax reptans</name>
    <dbReference type="NCBI Taxonomy" id="10228"/>
    <lineage>
        <taxon>Eukaryota</taxon>
        <taxon>Metazoa</taxon>
        <taxon>Placozoa</taxon>
        <taxon>Uniplacotomia</taxon>
        <taxon>Trichoplacea</taxon>
        <taxon>Trichoplacidae</taxon>
        <taxon>Trichoplax</taxon>
    </lineage>
</organism>
<keyword evidence="4 5" id="KW-0653">Protein transport</keyword>
<evidence type="ECO:0000259" key="7">
    <source>
        <dbReference type="Pfam" id="PF20652"/>
    </source>
</evidence>
<dbReference type="OrthoDB" id="272977at2759"/>
<dbReference type="GeneID" id="6757975"/>